<keyword evidence="2" id="KW-1185">Reference proteome</keyword>
<protein>
    <recommendedName>
        <fullName evidence="3">S-layer family protein</fullName>
    </recommendedName>
</protein>
<sequence>MPPLPLLPPPGIDAGNILIDAGGIGGLTFLEAPGNIAAGSIESNGGTIFLNSIAGSISTTGLLDSTAATGDSGLIALQANGDITASGLDASSDDGNSGDVTLYSVTGDIAADAIDASSIDSEGGEVLLFSQEGAIAAGDIDTSSDNSIGGNVTFQGLENVTTASIDASGISGGEIDLRSTNGGIASRGTLTSGGENVTLQGSGNVAAASITSNGGEILLNSTTGEITTTGTLDSTADTGSGSIELAAQGNITANNFNTSNTNNNAADVTLYSETGNIDTESVDASAIDGDGGAVEFHAESGSLTAGNIDTSSENGNSSNVTLFARNDLTTASMNVSGSGGEIDLRSTNGGIDTSGGTLTSSGENVTLQGQQAISTPMAARSSCGRLMARLTRQMARSIPRELGGMGGMSPYTVKEI</sequence>
<gene>
    <name evidence="1" type="ORF">IQ235_14645</name>
</gene>
<dbReference type="RefSeq" id="WP_264322200.1">
    <property type="nucleotide sequence ID" value="NZ_JADEXN010000282.1"/>
</dbReference>
<evidence type="ECO:0000313" key="2">
    <source>
        <dbReference type="Proteomes" id="UP000621799"/>
    </source>
</evidence>
<dbReference type="Proteomes" id="UP000621799">
    <property type="component" value="Unassembled WGS sequence"/>
</dbReference>
<organism evidence="1 2">
    <name type="scientific">Zarconia navalis LEGE 11467</name>
    <dbReference type="NCBI Taxonomy" id="1828826"/>
    <lineage>
        <taxon>Bacteria</taxon>
        <taxon>Bacillati</taxon>
        <taxon>Cyanobacteriota</taxon>
        <taxon>Cyanophyceae</taxon>
        <taxon>Oscillatoriophycideae</taxon>
        <taxon>Oscillatoriales</taxon>
        <taxon>Oscillatoriales incertae sedis</taxon>
        <taxon>Zarconia</taxon>
        <taxon>Zarconia navalis</taxon>
    </lineage>
</organism>
<dbReference type="EMBL" id="JADEXN010000282">
    <property type="protein sequence ID" value="MBE9042018.1"/>
    <property type="molecule type" value="Genomic_DNA"/>
</dbReference>
<proteinExistence type="predicted"/>
<dbReference type="AlphaFoldDB" id="A0A928VZA7"/>
<reference evidence="1" key="1">
    <citation type="submission" date="2020-10" db="EMBL/GenBank/DDBJ databases">
        <authorList>
            <person name="Castelo-Branco R."/>
            <person name="Eusebio N."/>
            <person name="Adriana R."/>
            <person name="Vieira A."/>
            <person name="Brugerolle De Fraissinette N."/>
            <person name="Rezende De Castro R."/>
            <person name="Schneider M.P."/>
            <person name="Vasconcelos V."/>
            <person name="Leao P.N."/>
        </authorList>
    </citation>
    <scope>NUCLEOTIDE SEQUENCE</scope>
    <source>
        <strain evidence="1">LEGE 11467</strain>
    </source>
</reference>
<comment type="caution">
    <text evidence="1">The sequence shown here is derived from an EMBL/GenBank/DDBJ whole genome shotgun (WGS) entry which is preliminary data.</text>
</comment>
<evidence type="ECO:0008006" key="3">
    <source>
        <dbReference type="Google" id="ProtNLM"/>
    </source>
</evidence>
<name>A0A928VZA7_9CYAN</name>
<accession>A0A928VZA7</accession>
<evidence type="ECO:0000313" key="1">
    <source>
        <dbReference type="EMBL" id="MBE9042018.1"/>
    </source>
</evidence>